<dbReference type="OrthoDB" id="66881at2759"/>
<evidence type="ECO:0000313" key="9">
    <source>
        <dbReference type="Proteomes" id="UP001163046"/>
    </source>
</evidence>
<dbReference type="PANTHER" id="PTHR23023">
    <property type="entry name" value="DIMETHYLANILINE MONOOXYGENASE"/>
    <property type="match status" value="1"/>
</dbReference>
<protein>
    <recommendedName>
        <fullName evidence="10">Flavin-containing monooxygenase</fullName>
    </recommendedName>
</protein>
<keyword evidence="7" id="KW-0503">Monooxygenase</keyword>
<evidence type="ECO:0000256" key="7">
    <source>
        <dbReference type="ARBA" id="ARBA00023033"/>
    </source>
</evidence>
<dbReference type="Gene3D" id="3.50.50.60">
    <property type="entry name" value="FAD/NAD(P)-binding domain"/>
    <property type="match status" value="2"/>
</dbReference>
<evidence type="ECO:0000256" key="4">
    <source>
        <dbReference type="ARBA" id="ARBA00022827"/>
    </source>
</evidence>
<feature type="non-terminal residue" evidence="8">
    <location>
        <position position="399"/>
    </location>
</feature>
<evidence type="ECO:0000256" key="3">
    <source>
        <dbReference type="ARBA" id="ARBA00022630"/>
    </source>
</evidence>
<dbReference type="FunFam" id="3.50.50.60:FF:000138">
    <property type="entry name" value="Flavin-containing monooxygenase"/>
    <property type="match status" value="1"/>
</dbReference>
<keyword evidence="3" id="KW-0285">Flavoprotein</keyword>
<proteinExistence type="inferred from homology"/>
<keyword evidence="6" id="KW-0560">Oxidoreductase</keyword>
<evidence type="ECO:0000256" key="2">
    <source>
        <dbReference type="ARBA" id="ARBA00009183"/>
    </source>
</evidence>
<dbReference type="SUPFAM" id="SSF51905">
    <property type="entry name" value="FAD/NAD(P)-binding domain"/>
    <property type="match status" value="2"/>
</dbReference>
<keyword evidence="9" id="KW-1185">Reference proteome</keyword>
<gene>
    <name evidence="8" type="ORF">OS493_036643</name>
</gene>
<dbReference type="PIRSF" id="PIRSF000332">
    <property type="entry name" value="FMO"/>
    <property type="match status" value="1"/>
</dbReference>
<dbReference type="InterPro" id="IPR020946">
    <property type="entry name" value="Flavin_mOase-like"/>
</dbReference>
<name>A0A9W9YUL1_9CNID</name>
<keyword evidence="4" id="KW-0274">FAD</keyword>
<evidence type="ECO:0000313" key="8">
    <source>
        <dbReference type="EMBL" id="KAJ7369751.1"/>
    </source>
</evidence>
<keyword evidence="5" id="KW-0521">NADP</keyword>
<dbReference type="InterPro" id="IPR036188">
    <property type="entry name" value="FAD/NAD-bd_sf"/>
</dbReference>
<dbReference type="GO" id="GO:0050660">
    <property type="term" value="F:flavin adenine dinucleotide binding"/>
    <property type="evidence" value="ECO:0007669"/>
    <property type="project" value="InterPro"/>
</dbReference>
<dbReference type="Pfam" id="PF00743">
    <property type="entry name" value="FMO-like"/>
    <property type="match status" value="2"/>
</dbReference>
<evidence type="ECO:0000256" key="5">
    <source>
        <dbReference type="ARBA" id="ARBA00022857"/>
    </source>
</evidence>
<dbReference type="EMBL" id="MU826888">
    <property type="protein sequence ID" value="KAJ7369751.1"/>
    <property type="molecule type" value="Genomic_DNA"/>
</dbReference>
<dbReference type="GO" id="GO:0050661">
    <property type="term" value="F:NADP binding"/>
    <property type="evidence" value="ECO:0007669"/>
    <property type="project" value="InterPro"/>
</dbReference>
<comment type="similarity">
    <text evidence="2">Belongs to the FMO family.</text>
</comment>
<dbReference type="GO" id="GO:0004499">
    <property type="term" value="F:N,N-dimethylaniline monooxygenase activity"/>
    <property type="evidence" value="ECO:0007669"/>
    <property type="project" value="InterPro"/>
</dbReference>
<evidence type="ECO:0000256" key="6">
    <source>
        <dbReference type="ARBA" id="ARBA00023002"/>
    </source>
</evidence>
<sequence>TDQYGEPVHGSMYRNLWSNAPKECLEYPDYTFDEHFGKAIPSFLPREVLYDYLKGRWSKGDLRPWIRFNHVVRQVTYNDSTDDFSVVAKDLVEDRDLPAQKFDYLIVATGQFSAPNIPSFPGIDTFPGRIMHSHEFRNACEFKDQTLLVVGSSYSAEDIALQTLKYGAKKIFCTYRTRPMGFKWPPQIEEKPLLTRIEGSTVHFKDGTVADVDAIILCTGYLLVFPFLEERLRLKSSNLSLPRDPGLYKCTLWTQAANNKLLYIGMQNYCYTYTLFDAQAKWAVNYVTGKIKLPDNETIVKDWKKWVARLKEIILTDLREDIDFHTDYLLDIAKEANYGYDLDRAEKYHLWETQKQVNILTYRDQSHVSKFTGTKSPIHHTTFMEAYDDSMSTFLATKQ</sequence>
<dbReference type="InterPro" id="IPR050346">
    <property type="entry name" value="FMO-like"/>
</dbReference>
<organism evidence="8 9">
    <name type="scientific">Desmophyllum pertusum</name>
    <dbReference type="NCBI Taxonomy" id="174260"/>
    <lineage>
        <taxon>Eukaryota</taxon>
        <taxon>Metazoa</taxon>
        <taxon>Cnidaria</taxon>
        <taxon>Anthozoa</taxon>
        <taxon>Hexacorallia</taxon>
        <taxon>Scleractinia</taxon>
        <taxon>Caryophylliina</taxon>
        <taxon>Caryophylliidae</taxon>
        <taxon>Desmophyllum</taxon>
    </lineage>
</organism>
<evidence type="ECO:0000256" key="1">
    <source>
        <dbReference type="ARBA" id="ARBA00001974"/>
    </source>
</evidence>
<accession>A0A9W9YUL1</accession>
<comment type="caution">
    <text evidence="8">The sequence shown here is derived from an EMBL/GenBank/DDBJ whole genome shotgun (WGS) entry which is preliminary data.</text>
</comment>
<dbReference type="Proteomes" id="UP001163046">
    <property type="component" value="Unassembled WGS sequence"/>
</dbReference>
<dbReference type="InterPro" id="IPR000960">
    <property type="entry name" value="Flavin_mOase"/>
</dbReference>
<dbReference type="AlphaFoldDB" id="A0A9W9YUL1"/>
<evidence type="ECO:0008006" key="10">
    <source>
        <dbReference type="Google" id="ProtNLM"/>
    </source>
</evidence>
<dbReference type="PRINTS" id="PR00370">
    <property type="entry name" value="FMOXYGENASE"/>
</dbReference>
<comment type="cofactor">
    <cofactor evidence="1">
        <name>FAD</name>
        <dbReference type="ChEBI" id="CHEBI:57692"/>
    </cofactor>
</comment>
<reference evidence="8" key="1">
    <citation type="submission" date="2023-01" db="EMBL/GenBank/DDBJ databases">
        <title>Genome assembly of the deep-sea coral Lophelia pertusa.</title>
        <authorList>
            <person name="Herrera S."/>
            <person name="Cordes E."/>
        </authorList>
    </citation>
    <scope>NUCLEOTIDE SEQUENCE</scope>
    <source>
        <strain evidence="8">USNM1676648</strain>
        <tissue evidence="8">Polyp</tissue>
    </source>
</reference>